<feature type="compositionally biased region" description="Low complexity" evidence="1">
    <location>
        <begin position="89"/>
        <end position="104"/>
    </location>
</feature>
<comment type="caution">
    <text evidence="2">The sequence shown here is derived from an EMBL/GenBank/DDBJ whole genome shotgun (WGS) entry which is preliminary data.</text>
</comment>
<accession>A0AAD7NIQ0</accession>
<protein>
    <submittedName>
        <fullName evidence="2">Uncharacterized protein</fullName>
    </submittedName>
</protein>
<evidence type="ECO:0000313" key="3">
    <source>
        <dbReference type="Proteomes" id="UP001215280"/>
    </source>
</evidence>
<sequence>MAPTAEMGELLGRLGRRWPGLSSLPAYIYLPGVKSEDSRSDHVQREECNGPTDGLNAVIRARGSGGRARPKRAGRPGRAARREQGARGGTRARAGGAPLSEQEGAGAGQGAGRCWRLSRGRGTGRERVANGLLTAGAGKSGERRWENEGRRGSMMPVI</sequence>
<proteinExistence type="predicted"/>
<feature type="region of interest" description="Disordered" evidence="1">
    <location>
        <begin position="34"/>
        <end position="158"/>
    </location>
</feature>
<evidence type="ECO:0000256" key="1">
    <source>
        <dbReference type="SAM" id="MobiDB-lite"/>
    </source>
</evidence>
<feature type="compositionally biased region" description="Basic and acidic residues" evidence="1">
    <location>
        <begin position="140"/>
        <end position="151"/>
    </location>
</feature>
<feature type="compositionally biased region" description="Basic residues" evidence="1">
    <location>
        <begin position="68"/>
        <end position="79"/>
    </location>
</feature>
<dbReference type="AlphaFoldDB" id="A0AAD7NIQ0"/>
<evidence type="ECO:0000313" key="2">
    <source>
        <dbReference type="EMBL" id="KAJ7762804.1"/>
    </source>
</evidence>
<keyword evidence="3" id="KW-1185">Reference proteome</keyword>
<feature type="compositionally biased region" description="Basic and acidic residues" evidence="1">
    <location>
        <begin position="34"/>
        <end position="48"/>
    </location>
</feature>
<dbReference type="Proteomes" id="UP001215280">
    <property type="component" value="Unassembled WGS sequence"/>
</dbReference>
<reference evidence="2" key="1">
    <citation type="submission" date="2023-03" db="EMBL/GenBank/DDBJ databases">
        <title>Massive genome expansion in bonnet fungi (Mycena s.s.) driven by repeated elements and novel gene families across ecological guilds.</title>
        <authorList>
            <consortium name="Lawrence Berkeley National Laboratory"/>
            <person name="Harder C.B."/>
            <person name="Miyauchi S."/>
            <person name="Viragh M."/>
            <person name="Kuo A."/>
            <person name="Thoen E."/>
            <person name="Andreopoulos B."/>
            <person name="Lu D."/>
            <person name="Skrede I."/>
            <person name="Drula E."/>
            <person name="Henrissat B."/>
            <person name="Morin E."/>
            <person name="Kohler A."/>
            <person name="Barry K."/>
            <person name="LaButti K."/>
            <person name="Morin E."/>
            <person name="Salamov A."/>
            <person name="Lipzen A."/>
            <person name="Mereny Z."/>
            <person name="Hegedus B."/>
            <person name="Baldrian P."/>
            <person name="Stursova M."/>
            <person name="Weitz H."/>
            <person name="Taylor A."/>
            <person name="Grigoriev I.V."/>
            <person name="Nagy L.G."/>
            <person name="Martin F."/>
            <person name="Kauserud H."/>
        </authorList>
    </citation>
    <scope>NUCLEOTIDE SEQUENCE</scope>
    <source>
        <strain evidence="2">CBHHK188m</strain>
    </source>
</reference>
<organism evidence="2 3">
    <name type="scientific">Mycena maculata</name>
    <dbReference type="NCBI Taxonomy" id="230809"/>
    <lineage>
        <taxon>Eukaryota</taxon>
        <taxon>Fungi</taxon>
        <taxon>Dikarya</taxon>
        <taxon>Basidiomycota</taxon>
        <taxon>Agaricomycotina</taxon>
        <taxon>Agaricomycetes</taxon>
        <taxon>Agaricomycetidae</taxon>
        <taxon>Agaricales</taxon>
        <taxon>Marasmiineae</taxon>
        <taxon>Mycenaceae</taxon>
        <taxon>Mycena</taxon>
    </lineage>
</organism>
<dbReference type="EMBL" id="JARJLG010000042">
    <property type="protein sequence ID" value="KAJ7762804.1"/>
    <property type="molecule type" value="Genomic_DNA"/>
</dbReference>
<name>A0AAD7NIQ0_9AGAR</name>
<gene>
    <name evidence="2" type="ORF">DFH07DRAFT_771025</name>
</gene>